<evidence type="ECO:0000313" key="5">
    <source>
        <dbReference type="EMBL" id="UQC91633.1"/>
    </source>
</evidence>
<gene>
    <name evidence="5" type="ORF">CLUP02_17169</name>
</gene>
<dbReference type="GeneID" id="73351094"/>
<dbReference type="EMBL" id="CP019481">
    <property type="protein sequence ID" value="UQC91633.1"/>
    <property type="molecule type" value="Genomic_DNA"/>
</dbReference>
<keyword evidence="2" id="KW-0186">Copper</keyword>
<proteinExistence type="predicted"/>
<dbReference type="InterPro" id="IPR002227">
    <property type="entry name" value="Tyrosinase_Cu-bd"/>
</dbReference>
<dbReference type="Proteomes" id="UP000830671">
    <property type="component" value="Chromosome 9"/>
</dbReference>
<dbReference type="SUPFAM" id="SSF48056">
    <property type="entry name" value="Di-copper centre-containing domain"/>
    <property type="match status" value="1"/>
</dbReference>
<name>A0A9Q8T9B9_9PEZI</name>
<dbReference type="GO" id="GO:0046872">
    <property type="term" value="F:metal ion binding"/>
    <property type="evidence" value="ECO:0007669"/>
    <property type="project" value="UniProtKB-KW"/>
</dbReference>
<feature type="chain" id="PRO_5040332837" evidence="3">
    <location>
        <begin position="21"/>
        <end position="336"/>
    </location>
</feature>
<evidence type="ECO:0000256" key="2">
    <source>
        <dbReference type="ARBA" id="ARBA00023008"/>
    </source>
</evidence>
<keyword evidence="6" id="KW-1185">Reference proteome</keyword>
<dbReference type="PANTHER" id="PTHR11474">
    <property type="entry name" value="TYROSINASE FAMILY MEMBER"/>
    <property type="match status" value="1"/>
</dbReference>
<feature type="signal peptide" evidence="3">
    <location>
        <begin position="1"/>
        <end position="20"/>
    </location>
</feature>
<evidence type="ECO:0000313" key="6">
    <source>
        <dbReference type="Proteomes" id="UP000830671"/>
    </source>
</evidence>
<reference evidence="5" key="1">
    <citation type="journal article" date="2021" name="Mol. Plant Microbe Interact.">
        <title>Complete Genome Sequence of the Plant-Pathogenic Fungus Colletotrichum lupini.</title>
        <authorList>
            <person name="Baroncelli R."/>
            <person name="Pensec F."/>
            <person name="Da Lio D."/>
            <person name="Boufleur T."/>
            <person name="Vicente I."/>
            <person name="Sarrocco S."/>
            <person name="Picot A."/>
            <person name="Baraldi E."/>
            <person name="Sukno S."/>
            <person name="Thon M."/>
            <person name="Le Floch G."/>
        </authorList>
    </citation>
    <scope>NUCLEOTIDE SEQUENCE</scope>
    <source>
        <strain evidence="5">IMI 504893</strain>
    </source>
</reference>
<dbReference type="Pfam" id="PF00264">
    <property type="entry name" value="Tyrosinase"/>
    <property type="match status" value="1"/>
</dbReference>
<keyword evidence="3" id="KW-0732">Signal</keyword>
<dbReference type="KEGG" id="clup:CLUP02_17169"/>
<accession>A0A9Q8T9B9</accession>
<organism evidence="5 6">
    <name type="scientific">Colletotrichum lupini</name>
    <dbReference type="NCBI Taxonomy" id="145971"/>
    <lineage>
        <taxon>Eukaryota</taxon>
        <taxon>Fungi</taxon>
        <taxon>Dikarya</taxon>
        <taxon>Ascomycota</taxon>
        <taxon>Pezizomycotina</taxon>
        <taxon>Sordariomycetes</taxon>
        <taxon>Hypocreomycetidae</taxon>
        <taxon>Glomerellales</taxon>
        <taxon>Glomerellaceae</taxon>
        <taxon>Colletotrichum</taxon>
        <taxon>Colletotrichum acutatum species complex</taxon>
    </lineage>
</organism>
<keyword evidence="1" id="KW-0479">Metal-binding</keyword>
<evidence type="ECO:0000259" key="4">
    <source>
        <dbReference type="PROSITE" id="PS00497"/>
    </source>
</evidence>
<protein>
    <submittedName>
        <fullName evidence="5">Amino acid transporter</fullName>
    </submittedName>
</protein>
<evidence type="ECO:0000256" key="1">
    <source>
        <dbReference type="ARBA" id="ARBA00022723"/>
    </source>
</evidence>
<dbReference type="RefSeq" id="XP_049153231.1">
    <property type="nucleotide sequence ID" value="XM_049296084.1"/>
</dbReference>
<feature type="domain" description="Tyrosinase copper-binding" evidence="4">
    <location>
        <begin position="85"/>
        <end position="102"/>
    </location>
</feature>
<dbReference type="PROSITE" id="PS00497">
    <property type="entry name" value="TYROSINASE_1"/>
    <property type="match status" value="1"/>
</dbReference>
<dbReference type="AlphaFoldDB" id="A0A9Q8T9B9"/>
<sequence>MTVTLRSLVSLLATTGLAAAASWNTTCTSKSQRKAWNNMTDTEKKAYIDAELCLQSTAAKTSIEGAINRWDELDWAHITQSNIIHNTGSFLPWHRYFMRVHEYLLQSECGYEGGQPYWNEVLDMDSLNTSVVFDPDTGFGGDSDGGCVTDGPFVNLTLHINSTSNYAEDCLTRSFNSNGFQTGQQQYIDECFASENYTAAFECYQVNPHTAGHSAVGGTMLDVVGSPGEPLFFLHHTNLDRLWWEWQQVNSSRLTDMGGRNIPLTSYLTQNGMEYPSAALTDYFGDGGNETTLNHNLWMVDIMPNATIREVMDIGGDLICADQNGTQDVSSHYHYH</sequence>
<dbReference type="PANTHER" id="PTHR11474:SF126">
    <property type="entry name" value="TYROSINASE-LIKE PROTEIN TYR-1-RELATED"/>
    <property type="match status" value="1"/>
</dbReference>
<evidence type="ECO:0000256" key="3">
    <source>
        <dbReference type="SAM" id="SignalP"/>
    </source>
</evidence>
<dbReference type="PRINTS" id="PR00092">
    <property type="entry name" value="TYROSINASE"/>
</dbReference>
<dbReference type="InterPro" id="IPR050316">
    <property type="entry name" value="Tyrosinase/Hemocyanin"/>
</dbReference>
<dbReference type="InterPro" id="IPR008922">
    <property type="entry name" value="Di-copper_centre_dom_sf"/>
</dbReference>
<dbReference type="Gene3D" id="1.10.1280.10">
    <property type="entry name" value="Di-copper center containing domain from catechol oxidase"/>
    <property type="match status" value="1"/>
</dbReference>
<dbReference type="GO" id="GO:0016491">
    <property type="term" value="F:oxidoreductase activity"/>
    <property type="evidence" value="ECO:0007669"/>
    <property type="project" value="InterPro"/>
</dbReference>